<dbReference type="AlphaFoldDB" id="A0AAV0ZQR3"/>
<organism evidence="1 2">
    <name type="scientific">Vicia faba</name>
    <name type="common">Broad bean</name>
    <name type="synonym">Faba vulgaris</name>
    <dbReference type="NCBI Taxonomy" id="3906"/>
    <lineage>
        <taxon>Eukaryota</taxon>
        <taxon>Viridiplantae</taxon>
        <taxon>Streptophyta</taxon>
        <taxon>Embryophyta</taxon>
        <taxon>Tracheophyta</taxon>
        <taxon>Spermatophyta</taxon>
        <taxon>Magnoliopsida</taxon>
        <taxon>eudicotyledons</taxon>
        <taxon>Gunneridae</taxon>
        <taxon>Pentapetalae</taxon>
        <taxon>rosids</taxon>
        <taxon>fabids</taxon>
        <taxon>Fabales</taxon>
        <taxon>Fabaceae</taxon>
        <taxon>Papilionoideae</taxon>
        <taxon>50 kb inversion clade</taxon>
        <taxon>NPAAA clade</taxon>
        <taxon>Hologalegina</taxon>
        <taxon>IRL clade</taxon>
        <taxon>Fabeae</taxon>
        <taxon>Vicia</taxon>
    </lineage>
</organism>
<evidence type="ECO:0000313" key="1">
    <source>
        <dbReference type="EMBL" id="CAI8600875.1"/>
    </source>
</evidence>
<reference evidence="1 2" key="1">
    <citation type="submission" date="2023-01" db="EMBL/GenBank/DDBJ databases">
        <authorList>
            <person name="Kreplak J."/>
        </authorList>
    </citation>
    <scope>NUCLEOTIDE SEQUENCE [LARGE SCALE GENOMIC DNA]</scope>
</reference>
<dbReference type="EMBL" id="OX451737">
    <property type="protein sequence ID" value="CAI8600875.1"/>
    <property type="molecule type" value="Genomic_DNA"/>
</dbReference>
<accession>A0AAV0ZQR3</accession>
<evidence type="ECO:0000313" key="2">
    <source>
        <dbReference type="Proteomes" id="UP001157006"/>
    </source>
</evidence>
<name>A0AAV0ZQR3_VICFA</name>
<gene>
    <name evidence="1" type="ORF">VFH_II244800</name>
</gene>
<proteinExistence type="predicted"/>
<sequence>MSNNQENGVYGQQLAYLLRDNINNKVQDFRSMCREMIRTNAETIPVCESSSSRGRLVTTSLVKKKFFSFSFPVDFDTTCFSGINKMLSNLENWEVQCRKRNSGICDTYYIHNSINGGKKLRSVTEVVNNLLPEGYAKLETWKRNKKDDEYNDEENKFEIEANENNIPQIMFGDLLPHNLSVPRKKRNYRKKRLGTKKANCAAEKEKKIEVGNDVCSQETHDIKNNFEAGNASCSQEMEGKEINMNMRDVSKEALICLYEVSTGVSLSTPQIRVGDLLPPSFFVPRKKRDYKRKVQKRNHAEVEKNIVVGSSTYPQEVLENKENNIKIGNIFGHPLEIGDKKTKYAAEKEKKIDVCSQETHDIENNFEAENASCPQEIKRKEINMNVGDVSKEALSYLHEVSTKVSLSIHQVRVGDLLLPSVFVPRKKRDYKRKVHKRNHAELEKNIAHTSSTFPQEVLEHKKNNVETKNVFWPPSEGKENNYEVGIASCHQEVEEKEINYDVANDWKLTEEIDNYEVLPEITEDFSEFDDLIASFLK</sequence>
<dbReference type="Proteomes" id="UP001157006">
    <property type="component" value="Chromosome 2"/>
</dbReference>
<protein>
    <submittedName>
        <fullName evidence="1">Uncharacterized protein</fullName>
    </submittedName>
</protein>
<keyword evidence="2" id="KW-1185">Reference proteome</keyword>